<evidence type="ECO:0000313" key="6">
    <source>
        <dbReference type="EMBL" id="TQM61408.1"/>
    </source>
</evidence>
<dbReference type="InterPro" id="IPR051600">
    <property type="entry name" value="Beta-PGM-like"/>
</dbReference>
<accession>A0A543HST7</accession>
<dbReference type="SFLD" id="SFLDS00003">
    <property type="entry name" value="Haloacid_Dehalogenase"/>
    <property type="match status" value="1"/>
</dbReference>
<comment type="similarity">
    <text evidence="2">Belongs to the HAD-like hydrolase superfamily. CbbY/CbbZ/Gph/YieH family.</text>
</comment>
<dbReference type="PRINTS" id="PR00413">
    <property type="entry name" value="HADHALOGNASE"/>
</dbReference>
<dbReference type="GO" id="GO:0016787">
    <property type="term" value="F:hydrolase activity"/>
    <property type="evidence" value="ECO:0007669"/>
    <property type="project" value="UniProtKB-KW"/>
</dbReference>
<dbReference type="InterPro" id="IPR023214">
    <property type="entry name" value="HAD_sf"/>
</dbReference>
<evidence type="ECO:0000256" key="4">
    <source>
        <dbReference type="ARBA" id="ARBA00022842"/>
    </source>
</evidence>
<evidence type="ECO:0000313" key="7">
    <source>
        <dbReference type="Proteomes" id="UP000318331"/>
    </source>
</evidence>
<evidence type="ECO:0000256" key="5">
    <source>
        <dbReference type="ARBA" id="ARBA00023277"/>
    </source>
</evidence>
<sequence>MNTLLPAAVLWDMDGTLVDTEPLWYRAEDRLAELHNTGISPEVRAQLTGMGLWEAARLIQSCGVELDEDGIVEFLTAEVARLIKPDNMPWRPGALELLSQLNEVGIPTALVTMSTRSLTNRILEFLPFNNGFSLVVSGDEVPHPKPHPAPYQIAAQQLGVEIEHCVIFEDSITGLRSAFLSGGVAIGIPHLMALDATDHHALWETLVGRTITDIFYEFSVARRDTTNQEVTA</sequence>
<protein>
    <submittedName>
        <fullName evidence="6">HAD superfamily hydrolase (TIGR01509 family)</fullName>
    </submittedName>
</protein>
<dbReference type="Gene3D" id="3.40.50.1000">
    <property type="entry name" value="HAD superfamily/HAD-like"/>
    <property type="match status" value="1"/>
</dbReference>
<dbReference type="InterPro" id="IPR023198">
    <property type="entry name" value="PGP-like_dom2"/>
</dbReference>
<keyword evidence="7" id="KW-1185">Reference proteome</keyword>
<dbReference type="SUPFAM" id="SSF56784">
    <property type="entry name" value="HAD-like"/>
    <property type="match status" value="1"/>
</dbReference>
<name>A0A543HST7_9MICO</name>
<keyword evidence="4" id="KW-0460">Magnesium</keyword>
<organism evidence="6 7">
    <name type="scientific">Klugiella xanthotipulae</name>
    <dbReference type="NCBI Taxonomy" id="244735"/>
    <lineage>
        <taxon>Bacteria</taxon>
        <taxon>Bacillati</taxon>
        <taxon>Actinomycetota</taxon>
        <taxon>Actinomycetes</taxon>
        <taxon>Micrococcales</taxon>
        <taxon>Microbacteriaceae</taxon>
        <taxon>Klugiella</taxon>
    </lineage>
</organism>
<reference evidence="6 7" key="1">
    <citation type="submission" date="2019-06" db="EMBL/GenBank/DDBJ databases">
        <title>Sequencing the genomes of 1000 actinobacteria strains.</title>
        <authorList>
            <person name="Klenk H.-P."/>
        </authorList>
    </citation>
    <scope>NUCLEOTIDE SEQUENCE [LARGE SCALE GENOMIC DNA]</scope>
    <source>
        <strain evidence="6 7">DSM 18031</strain>
    </source>
</reference>
<gene>
    <name evidence="6" type="ORF">FB466_2361</name>
</gene>
<evidence type="ECO:0000256" key="3">
    <source>
        <dbReference type="ARBA" id="ARBA00022723"/>
    </source>
</evidence>
<evidence type="ECO:0000256" key="1">
    <source>
        <dbReference type="ARBA" id="ARBA00001946"/>
    </source>
</evidence>
<proteinExistence type="inferred from homology"/>
<dbReference type="CDD" id="cd07505">
    <property type="entry name" value="HAD_BPGM-like"/>
    <property type="match status" value="1"/>
</dbReference>
<comment type="caution">
    <text evidence="6">The sequence shown here is derived from an EMBL/GenBank/DDBJ whole genome shotgun (WGS) entry which is preliminary data.</text>
</comment>
<evidence type="ECO:0000256" key="2">
    <source>
        <dbReference type="ARBA" id="ARBA00006171"/>
    </source>
</evidence>
<dbReference type="RefSeq" id="WP_246054645.1">
    <property type="nucleotide sequence ID" value="NZ_BAAAYS010000006.1"/>
</dbReference>
<dbReference type="GO" id="GO:0046872">
    <property type="term" value="F:metal ion binding"/>
    <property type="evidence" value="ECO:0007669"/>
    <property type="project" value="UniProtKB-KW"/>
</dbReference>
<keyword evidence="5" id="KW-0119">Carbohydrate metabolism</keyword>
<dbReference type="EMBL" id="VFPN01000003">
    <property type="protein sequence ID" value="TQM61408.1"/>
    <property type="molecule type" value="Genomic_DNA"/>
</dbReference>
<dbReference type="SFLD" id="SFLDG01129">
    <property type="entry name" value="C1.5:_HAD__Beta-PGM__Phosphata"/>
    <property type="match status" value="1"/>
</dbReference>
<dbReference type="PANTHER" id="PTHR46193">
    <property type="entry name" value="6-PHOSPHOGLUCONATE PHOSPHATASE"/>
    <property type="match status" value="1"/>
</dbReference>
<dbReference type="Gene3D" id="1.10.150.240">
    <property type="entry name" value="Putative phosphatase, domain 2"/>
    <property type="match status" value="1"/>
</dbReference>
<comment type="cofactor">
    <cofactor evidence="1">
        <name>Mg(2+)</name>
        <dbReference type="ChEBI" id="CHEBI:18420"/>
    </cofactor>
</comment>
<dbReference type="Pfam" id="PF00702">
    <property type="entry name" value="Hydrolase"/>
    <property type="match status" value="1"/>
</dbReference>
<keyword evidence="6" id="KW-0378">Hydrolase</keyword>
<dbReference type="AlphaFoldDB" id="A0A543HST7"/>
<dbReference type="Proteomes" id="UP000318331">
    <property type="component" value="Unassembled WGS sequence"/>
</dbReference>
<dbReference type="NCBIfam" id="TIGR01509">
    <property type="entry name" value="HAD-SF-IA-v3"/>
    <property type="match status" value="1"/>
</dbReference>
<dbReference type="InterPro" id="IPR006439">
    <property type="entry name" value="HAD-SF_hydro_IA"/>
</dbReference>
<keyword evidence="3" id="KW-0479">Metal-binding</keyword>
<dbReference type="PANTHER" id="PTHR46193:SF18">
    <property type="entry name" value="HEXITOL PHOSPHATASE B"/>
    <property type="match status" value="1"/>
</dbReference>
<dbReference type="InterPro" id="IPR036412">
    <property type="entry name" value="HAD-like_sf"/>
</dbReference>